<dbReference type="InterPro" id="IPR051452">
    <property type="entry name" value="Diverse_Oxidoreductases"/>
</dbReference>
<keyword evidence="2" id="KW-0479">Metal-binding</keyword>
<dbReference type="FunFam" id="3.10.20.30:FF:000020">
    <property type="entry name" value="Xanthine dehydrogenase iron-sulfur subunit"/>
    <property type="match status" value="1"/>
</dbReference>
<organism evidence="8 9">
    <name type="scientific">Maledivibacter halophilus</name>
    <dbReference type="NCBI Taxonomy" id="36842"/>
    <lineage>
        <taxon>Bacteria</taxon>
        <taxon>Bacillati</taxon>
        <taxon>Bacillota</taxon>
        <taxon>Clostridia</taxon>
        <taxon>Peptostreptococcales</taxon>
        <taxon>Caminicellaceae</taxon>
        <taxon>Maledivibacter</taxon>
    </lineage>
</organism>
<dbReference type="InterPro" id="IPR012675">
    <property type="entry name" value="Beta-grasp_dom_sf"/>
</dbReference>
<dbReference type="PROSITE" id="PS00197">
    <property type="entry name" value="2FE2S_FER_1"/>
    <property type="match status" value="1"/>
</dbReference>
<dbReference type="STRING" id="36842.SAMN02194393_04251"/>
<dbReference type="PANTHER" id="PTHR44379:SF8">
    <property type="entry name" value="XANTHINE DEHYDROGENASE IRON-SULFUR-BINDING SUBUNIT XDHC-RELATED"/>
    <property type="match status" value="1"/>
</dbReference>
<keyword evidence="5" id="KW-0411">Iron-sulfur</keyword>
<dbReference type="Proteomes" id="UP000190285">
    <property type="component" value="Unassembled WGS sequence"/>
</dbReference>
<dbReference type="SUPFAM" id="SSF54292">
    <property type="entry name" value="2Fe-2S ferredoxin-like"/>
    <property type="match status" value="1"/>
</dbReference>
<evidence type="ECO:0000313" key="8">
    <source>
        <dbReference type="EMBL" id="SKC84839.1"/>
    </source>
</evidence>
<evidence type="ECO:0000256" key="5">
    <source>
        <dbReference type="ARBA" id="ARBA00023014"/>
    </source>
</evidence>
<evidence type="ECO:0000313" key="9">
    <source>
        <dbReference type="Proteomes" id="UP000190285"/>
    </source>
</evidence>
<evidence type="ECO:0000256" key="1">
    <source>
        <dbReference type="ARBA" id="ARBA00022714"/>
    </source>
</evidence>
<gene>
    <name evidence="8" type="ORF">SAMN02194393_04251</name>
</gene>
<keyword evidence="9" id="KW-1185">Reference proteome</keyword>
<dbReference type="InterPro" id="IPR036010">
    <property type="entry name" value="2Fe-2S_ferredoxin-like_sf"/>
</dbReference>
<dbReference type="GO" id="GO:0016491">
    <property type="term" value="F:oxidoreductase activity"/>
    <property type="evidence" value="ECO:0007669"/>
    <property type="project" value="UniProtKB-KW"/>
</dbReference>
<dbReference type="Gene3D" id="3.10.20.30">
    <property type="match status" value="1"/>
</dbReference>
<dbReference type="InterPro" id="IPR002888">
    <property type="entry name" value="2Fe-2S-bd"/>
</dbReference>
<evidence type="ECO:0000259" key="7">
    <source>
        <dbReference type="PROSITE" id="PS51085"/>
    </source>
</evidence>
<dbReference type="FunFam" id="1.10.150.120:FF:000003">
    <property type="entry name" value="Carbon monoxide dehydrogenase, small subunit"/>
    <property type="match status" value="1"/>
</dbReference>
<proteinExistence type="predicted"/>
<dbReference type="PANTHER" id="PTHR44379">
    <property type="entry name" value="OXIDOREDUCTASE WITH IRON-SULFUR SUBUNIT"/>
    <property type="match status" value="1"/>
</dbReference>
<evidence type="ECO:0000256" key="6">
    <source>
        <dbReference type="ARBA" id="ARBA00060707"/>
    </source>
</evidence>
<feature type="domain" description="2Fe-2S ferredoxin-type" evidence="7">
    <location>
        <begin position="1"/>
        <end position="77"/>
    </location>
</feature>
<evidence type="ECO:0000256" key="3">
    <source>
        <dbReference type="ARBA" id="ARBA00023002"/>
    </source>
</evidence>
<evidence type="ECO:0000256" key="2">
    <source>
        <dbReference type="ARBA" id="ARBA00022723"/>
    </source>
</evidence>
<dbReference type="SUPFAM" id="SSF47741">
    <property type="entry name" value="CO dehydrogenase ISP C-domain like"/>
    <property type="match status" value="1"/>
</dbReference>
<name>A0A1T5MAF6_9FIRM</name>
<dbReference type="Gene3D" id="1.10.150.120">
    <property type="entry name" value="[2Fe-2S]-binding domain"/>
    <property type="match status" value="1"/>
</dbReference>
<dbReference type="GO" id="GO:0051537">
    <property type="term" value="F:2 iron, 2 sulfur cluster binding"/>
    <property type="evidence" value="ECO:0007669"/>
    <property type="project" value="UniProtKB-KW"/>
</dbReference>
<comment type="pathway">
    <text evidence="6">Alkaloid degradation; nicotine degradation.</text>
</comment>
<evidence type="ECO:0000256" key="4">
    <source>
        <dbReference type="ARBA" id="ARBA00023004"/>
    </source>
</evidence>
<keyword evidence="3" id="KW-0560">Oxidoreductase</keyword>
<dbReference type="GO" id="GO:0046872">
    <property type="term" value="F:metal ion binding"/>
    <property type="evidence" value="ECO:0007669"/>
    <property type="project" value="UniProtKB-KW"/>
</dbReference>
<keyword evidence="4" id="KW-0408">Iron</keyword>
<dbReference type="AlphaFoldDB" id="A0A1T5MAF6"/>
<dbReference type="InterPro" id="IPR036884">
    <property type="entry name" value="2Fe-2S-bd_dom_sf"/>
</dbReference>
<dbReference type="Pfam" id="PF01799">
    <property type="entry name" value="Fer2_2"/>
    <property type="match status" value="1"/>
</dbReference>
<protein>
    <submittedName>
        <fullName evidence="8">Carbon-monoxide dehydrogenase small subunit</fullName>
    </submittedName>
</protein>
<dbReference type="InterPro" id="IPR001041">
    <property type="entry name" value="2Fe-2S_ferredoxin-type"/>
</dbReference>
<reference evidence="8 9" key="1">
    <citation type="submission" date="2017-02" db="EMBL/GenBank/DDBJ databases">
        <authorList>
            <person name="Peterson S.W."/>
        </authorList>
    </citation>
    <scope>NUCLEOTIDE SEQUENCE [LARGE SCALE GENOMIC DNA]</scope>
    <source>
        <strain evidence="8 9">M1</strain>
    </source>
</reference>
<dbReference type="InterPro" id="IPR006058">
    <property type="entry name" value="2Fe2S_fd_BS"/>
</dbReference>
<dbReference type="EMBL" id="FUZT01000012">
    <property type="protein sequence ID" value="SKC84839.1"/>
    <property type="molecule type" value="Genomic_DNA"/>
</dbReference>
<dbReference type="PROSITE" id="PS51085">
    <property type="entry name" value="2FE2S_FER_2"/>
    <property type="match status" value="1"/>
</dbReference>
<dbReference type="RefSeq" id="WP_079494435.1">
    <property type="nucleotide sequence ID" value="NZ_FUZT01000012.1"/>
</dbReference>
<accession>A0A1T5MAF6</accession>
<keyword evidence="1" id="KW-0001">2Fe-2S</keyword>
<dbReference type="OrthoDB" id="9796880at2"/>
<sequence length="153" mass="16661">MKIEFVVNGIKREVDVNPDERLLDVLRNKLGLTSVKEGCGEGECGACTVIINGLAVNSCMVLAPQARGKEITTVEGLEKNGELDELQESFIKNGAIQCGFCTPGMLMSCKALLMRKPNPTEEEIRRAIEGNLCRCTGYTKIVNAVKDVVSKNK</sequence>
<dbReference type="Pfam" id="PF00111">
    <property type="entry name" value="Fer2"/>
    <property type="match status" value="1"/>
</dbReference>
<dbReference type="CDD" id="cd00207">
    <property type="entry name" value="fer2"/>
    <property type="match status" value="1"/>
</dbReference>